<reference evidence="2 3" key="1">
    <citation type="submission" date="2016-11" db="EMBL/GenBank/DDBJ databases">
        <authorList>
            <person name="Jaros S."/>
            <person name="Januszkiewicz K."/>
            <person name="Wedrychowicz H."/>
        </authorList>
    </citation>
    <scope>NUCLEOTIDE SEQUENCE [LARGE SCALE GENOMIC DNA]</scope>
    <source>
        <strain evidence="2 3">DSM 19436</strain>
    </source>
</reference>
<dbReference type="STRING" id="1122133.SAMN02745157_2983"/>
<dbReference type="Pfam" id="PF12915">
    <property type="entry name" value="DUF3833"/>
    <property type="match status" value="1"/>
</dbReference>
<dbReference type="OrthoDB" id="5296954at2"/>
<dbReference type="InterPro" id="IPR024409">
    <property type="entry name" value="DUF3833"/>
</dbReference>
<evidence type="ECO:0000313" key="2">
    <source>
        <dbReference type="EMBL" id="SHF77905.1"/>
    </source>
</evidence>
<sequence length="184" mass="20448">MRRLLVLLAAWLCLAGAVAAPAPSQPVSASSFEATFEGLAIGRGRLRSRAIGLDRGFLVWTTGRQSKDAFVLDQFFRFDDGMTDRRTWRFRKSGPGTYVGERQDLAAPAKVRVEADGVRLSYDIWLRRRGKPPLKLHCEDRITRLASGALLSRGTIYRLGVPLGSVETHLIPDTRRPTTSGRQP</sequence>
<dbReference type="Proteomes" id="UP000184485">
    <property type="component" value="Unassembled WGS sequence"/>
</dbReference>
<keyword evidence="1" id="KW-0732">Signal</keyword>
<organism evidence="2 3">
    <name type="scientific">Kaistia soli DSM 19436</name>
    <dbReference type="NCBI Taxonomy" id="1122133"/>
    <lineage>
        <taxon>Bacteria</taxon>
        <taxon>Pseudomonadati</taxon>
        <taxon>Pseudomonadota</taxon>
        <taxon>Alphaproteobacteria</taxon>
        <taxon>Hyphomicrobiales</taxon>
        <taxon>Kaistiaceae</taxon>
        <taxon>Kaistia</taxon>
    </lineage>
</organism>
<feature type="signal peptide" evidence="1">
    <location>
        <begin position="1"/>
        <end position="19"/>
    </location>
</feature>
<evidence type="ECO:0008006" key="4">
    <source>
        <dbReference type="Google" id="ProtNLM"/>
    </source>
</evidence>
<gene>
    <name evidence="2" type="ORF">SAMN02745157_2983</name>
</gene>
<evidence type="ECO:0000313" key="3">
    <source>
        <dbReference type="Proteomes" id="UP000184485"/>
    </source>
</evidence>
<proteinExistence type="predicted"/>
<dbReference type="AlphaFoldDB" id="A0A1M5EFA4"/>
<protein>
    <recommendedName>
        <fullName evidence="4">DUF3833 family protein</fullName>
    </recommendedName>
</protein>
<dbReference type="EMBL" id="FQUP01000002">
    <property type="protein sequence ID" value="SHF77905.1"/>
    <property type="molecule type" value="Genomic_DNA"/>
</dbReference>
<name>A0A1M5EFA4_9HYPH</name>
<accession>A0A1M5EFA4</accession>
<dbReference type="RefSeq" id="WP_073054039.1">
    <property type="nucleotide sequence ID" value="NZ_FQUP01000002.1"/>
</dbReference>
<keyword evidence="3" id="KW-1185">Reference proteome</keyword>
<feature type="chain" id="PRO_5012567445" description="DUF3833 family protein" evidence="1">
    <location>
        <begin position="20"/>
        <end position="184"/>
    </location>
</feature>
<evidence type="ECO:0000256" key="1">
    <source>
        <dbReference type="SAM" id="SignalP"/>
    </source>
</evidence>